<evidence type="ECO:0000256" key="5">
    <source>
        <dbReference type="ARBA" id="ARBA00022490"/>
    </source>
</evidence>
<comment type="similarity">
    <text evidence="4">Belongs to the actin family. ARP6 subfamily.</text>
</comment>
<reference evidence="9" key="1">
    <citation type="journal article" date="2023" name="Mol. Biol. Evol.">
        <title>Third-Generation Sequencing Reveals the Adaptive Role of the Epigenome in Three Deep-Sea Polychaetes.</title>
        <authorList>
            <person name="Perez M."/>
            <person name="Aroh O."/>
            <person name="Sun Y."/>
            <person name="Lan Y."/>
            <person name="Juniper S.K."/>
            <person name="Young C.R."/>
            <person name="Angers B."/>
            <person name="Qian P.Y."/>
        </authorList>
    </citation>
    <scope>NUCLEOTIDE SEQUENCE</scope>
    <source>
        <strain evidence="9">R07B-5</strain>
    </source>
</reference>
<dbReference type="AlphaFoldDB" id="A0AAD9P247"/>
<dbReference type="SMART" id="SM00268">
    <property type="entry name" value="ACTIN"/>
    <property type="match status" value="1"/>
</dbReference>
<keyword evidence="5" id="KW-0963">Cytoplasm</keyword>
<evidence type="ECO:0000256" key="3">
    <source>
        <dbReference type="ARBA" id="ARBA00004245"/>
    </source>
</evidence>
<dbReference type="PANTHER" id="PTHR11937">
    <property type="entry name" value="ACTIN"/>
    <property type="match status" value="1"/>
</dbReference>
<comment type="subcellular location">
    <subcellularLocation>
        <location evidence="3">Cytoplasm</location>
        <location evidence="3">Cytoskeleton</location>
    </subcellularLocation>
    <subcellularLocation>
        <location evidence="2">Nucleus</location>
    </subcellularLocation>
</comment>
<dbReference type="EMBL" id="JAODUO010000190">
    <property type="protein sequence ID" value="KAK2186743.1"/>
    <property type="molecule type" value="Genomic_DNA"/>
</dbReference>
<dbReference type="GO" id="GO:0005634">
    <property type="term" value="C:nucleus"/>
    <property type="evidence" value="ECO:0007669"/>
    <property type="project" value="UniProtKB-SubCell"/>
</dbReference>
<dbReference type="Gene3D" id="2.30.36.70">
    <property type="entry name" value="Actin, Chain A, domain 2"/>
    <property type="match status" value="1"/>
</dbReference>
<dbReference type="GO" id="GO:0005856">
    <property type="term" value="C:cytoskeleton"/>
    <property type="evidence" value="ECO:0007669"/>
    <property type="project" value="UniProtKB-SubCell"/>
</dbReference>
<keyword evidence="6" id="KW-0206">Cytoskeleton</keyword>
<dbReference type="Proteomes" id="UP001209878">
    <property type="component" value="Unassembled WGS sequence"/>
</dbReference>
<evidence type="ECO:0000313" key="10">
    <source>
        <dbReference type="Proteomes" id="UP001209878"/>
    </source>
</evidence>
<evidence type="ECO:0000256" key="4">
    <source>
        <dbReference type="ARBA" id="ARBA00005665"/>
    </source>
</evidence>
<keyword evidence="10" id="KW-1185">Reference proteome</keyword>
<evidence type="ECO:0000256" key="1">
    <source>
        <dbReference type="ARBA" id="ARBA00003520"/>
    </source>
</evidence>
<dbReference type="InterPro" id="IPR043129">
    <property type="entry name" value="ATPase_NBD"/>
</dbReference>
<dbReference type="Pfam" id="PF00022">
    <property type="entry name" value="Actin"/>
    <property type="match status" value="1"/>
</dbReference>
<evidence type="ECO:0000313" key="9">
    <source>
        <dbReference type="EMBL" id="KAK2186743.1"/>
    </source>
</evidence>
<dbReference type="FunFam" id="3.30.420.40:FF:000058">
    <property type="entry name" value="Putative actin-related protein 5"/>
    <property type="match status" value="1"/>
</dbReference>
<sequence length="397" mass="45407">MATVVLDNGAYTAKVGFCADAEPRLIPNCVIKAKTVRNRVFIGDQVDDCKDLSGLFYLLAFQKGYLVNGEIQKKVWDYIYGKDVLKVDFNETGLVVTEPYFNFTSITEAMTEIFFEEYQFKSIFKCNPSFLSQFQRQQSQSQSQSLCCLVIDSGYSFTHIIPYYKGKKITDGVRRINIGGKVLTNHLKEIISYRQLMVMDETYVVNQMKEDVCYVSTQLWRDMDIVKKKGKENTIVRDYILPDYTHIKRGYIRAPDNENADKNAAQQVIRMNIERFSVPELLFHPSDIGLEEMGIPEAIGHCVSSLPEEMQPHMYGNIVLTGGNCLLPGFKTRLYDDLRALIPDEYDLHVHLPENAQTCAWQGGQQLCKDNTYSSLCVTKQEYDEHGHSICGDKFDI</sequence>
<dbReference type="Gene3D" id="3.90.640.10">
    <property type="entry name" value="Actin, Chain A, domain 4"/>
    <property type="match status" value="1"/>
</dbReference>
<comment type="function">
    <text evidence="1">Actins are highly conserved proteins that are involved in various types of cell motility and are ubiquitously expressed in all eukaryotic cells.</text>
</comment>
<organism evidence="9 10">
    <name type="scientific">Ridgeia piscesae</name>
    <name type="common">Tubeworm</name>
    <dbReference type="NCBI Taxonomy" id="27915"/>
    <lineage>
        <taxon>Eukaryota</taxon>
        <taxon>Metazoa</taxon>
        <taxon>Spiralia</taxon>
        <taxon>Lophotrochozoa</taxon>
        <taxon>Annelida</taxon>
        <taxon>Polychaeta</taxon>
        <taxon>Sedentaria</taxon>
        <taxon>Canalipalpata</taxon>
        <taxon>Sabellida</taxon>
        <taxon>Siboglinidae</taxon>
        <taxon>Ridgeia</taxon>
    </lineage>
</organism>
<dbReference type="SUPFAM" id="SSF53067">
    <property type="entry name" value="Actin-like ATPase domain"/>
    <property type="match status" value="2"/>
</dbReference>
<evidence type="ECO:0000256" key="2">
    <source>
        <dbReference type="ARBA" id="ARBA00004123"/>
    </source>
</evidence>
<accession>A0AAD9P247</accession>
<dbReference type="Gene3D" id="3.30.420.40">
    <property type="match status" value="2"/>
</dbReference>
<dbReference type="CDD" id="cd10210">
    <property type="entry name" value="ASKHA_NBD_Arp6"/>
    <property type="match status" value="1"/>
</dbReference>
<proteinExistence type="inferred from homology"/>
<dbReference type="FunFam" id="2.30.36.70:FF:000003">
    <property type="entry name" value="Actin-related protein 6"/>
    <property type="match status" value="1"/>
</dbReference>
<evidence type="ECO:0000256" key="8">
    <source>
        <dbReference type="ARBA" id="ARBA00074635"/>
    </source>
</evidence>
<gene>
    <name evidence="9" type="ORF">NP493_190g02000</name>
</gene>
<dbReference type="InterPro" id="IPR004000">
    <property type="entry name" value="Actin"/>
</dbReference>
<evidence type="ECO:0000256" key="6">
    <source>
        <dbReference type="ARBA" id="ARBA00023212"/>
    </source>
</evidence>
<keyword evidence="7" id="KW-0539">Nucleus</keyword>
<name>A0AAD9P247_RIDPI</name>
<comment type="caution">
    <text evidence="9">The sequence shown here is derived from an EMBL/GenBank/DDBJ whole genome shotgun (WGS) entry which is preliminary data.</text>
</comment>
<protein>
    <recommendedName>
        <fullName evidence="8">Actin-related protein 6</fullName>
    </recommendedName>
</protein>
<dbReference type="FunFam" id="3.90.640.10:FF:000014">
    <property type="entry name" value="Putative actin-related protein 6"/>
    <property type="match status" value="1"/>
</dbReference>
<evidence type="ECO:0000256" key="7">
    <source>
        <dbReference type="ARBA" id="ARBA00023242"/>
    </source>
</evidence>